<gene>
    <name evidence="2" type="ORF">PRL19_14180</name>
</gene>
<keyword evidence="1" id="KW-0812">Transmembrane</keyword>
<keyword evidence="1" id="KW-1133">Transmembrane helix</keyword>
<protein>
    <submittedName>
        <fullName evidence="2">Uncharacterized protein</fullName>
    </submittedName>
</protein>
<name>A0ABY7US55_9RHOB</name>
<organism evidence="2 3">
    <name type="scientific">Paracoccus marcusii</name>
    <dbReference type="NCBI Taxonomy" id="59779"/>
    <lineage>
        <taxon>Bacteria</taxon>
        <taxon>Pseudomonadati</taxon>
        <taxon>Pseudomonadota</taxon>
        <taxon>Alphaproteobacteria</taxon>
        <taxon>Rhodobacterales</taxon>
        <taxon>Paracoccaceae</taxon>
        <taxon>Paracoccus</taxon>
    </lineage>
</organism>
<evidence type="ECO:0000313" key="2">
    <source>
        <dbReference type="EMBL" id="WDA12413.1"/>
    </source>
</evidence>
<feature type="transmembrane region" description="Helical" evidence="1">
    <location>
        <begin position="21"/>
        <end position="42"/>
    </location>
</feature>
<keyword evidence="3" id="KW-1185">Reference proteome</keyword>
<dbReference type="Proteomes" id="UP001216899">
    <property type="component" value="Chromosome"/>
</dbReference>
<sequence>MFTFAWGNVLLYLVAPQPTDVIGALIWTAALLAALCVMSLGFDRAARRSTTVATTLTQLRRPADWLAERLLWGMGRLRAA</sequence>
<dbReference type="EMBL" id="CP117466">
    <property type="protein sequence ID" value="WDA12413.1"/>
    <property type="molecule type" value="Genomic_DNA"/>
</dbReference>
<accession>A0ABY7US55</accession>
<dbReference type="RefSeq" id="WP_273743334.1">
    <property type="nucleotide sequence ID" value="NZ_CP117466.1"/>
</dbReference>
<keyword evidence="1" id="KW-0472">Membrane</keyword>
<reference evidence="2 3" key="1">
    <citation type="submission" date="2023-02" db="EMBL/GenBank/DDBJ databases">
        <title>Whole genome sequenc of Paracoccus marcusii MBLB0836.</title>
        <authorList>
            <person name="Seo M.-J."/>
            <person name="Cho E.-S."/>
            <person name="Hwang C.Y."/>
        </authorList>
    </citation>
    <scope>NUCLEOTIDE SEQUENCE [LARGE SCALE GENOMIC DNA]</scope>
    <source>
        <strain evidence="2 3">MBLB0836</strain>
    </source>
</reference>
<proteinExistence type="predicted"/>
<evidence type="ECO:0000313" key="3">
    <source>
        <dbReference type="Proteomes" id="UP001216899"/>
    </source>
</evidence>
<evidence type="ECO:0000256" key="1">
    <source>
        <dbReference type="SAM" id="Phobius"/>
    </source>
</evidence>